<gene>
    <name evidence="1" type="ORF">BJB45_04200</name>
</gene>
<proteinExistence type="predicted"/>
<organism evidence="1 2">
    <name type="scientific">Halomonas huangheensis</name>
    <dbReference type="NCBI Taxonomy" id="1178482"/>
    <lineage>
        <taxon>Bacteria</taxon>
        <taxon>Pseudomonadati</taxon>
        <taxon>Pseudomonadota</taxon>
        <taxon>Gammaproteobacteria</taxon>
        <taxon>Oceanospirillales</taxon>
        <taxon>Halomonadaceae</taxon>
        <taxon>Halomonas</taxon>
    </lineage>
</organism>
<dbReference type="EMBL" id="AVBC01000039">
    <property type="protein sequence ID" value="ERL50337.1"/>
    <property type="molecule type" value="Genomic_DNA"/>
</dbReference>
<name>W1N460_9GAMM</name>
<evidence type="ECO:0000313" key="2">
    <source>
        <dbReference type="Proteomes" id="UP000019113"/>
    </source>
</evidence>
<dbReference type="STRING" id="1178482.AR456_05630"/>
<dbReference type="Proteomes" id="UP000019113">
    <property type="component" value="Unassembled WGS sequence"/>
</dbReference>
<dbReference type="Pfam" id="PF04315">
    <property type="entry name" value="EpmC"/>
    <property type="match status" value="1"/>
</dbReference>
<sequence>MLHKFGAARCASGVHFISVLTAPGSRTLARHHDLVGWCTLWRLFASERTAPLFSMQRLMQQIMPMSYPDPESTPQSTEYQLQDIIALFDGLFAETFNTRLVRGGDEPLYVPAGNGCDWHQVIFARGFYTSALHEISHWCIAGERRRLLEDYGYWYIPDGRDAEQQHAFEKVEIAPQALELLFSRACGIRFNVSVDNLGEVDVDREVFEARVAERAMRYLSDGLPLRAAALELTLRAFYQQRLSLSDALTIGRGHLVVGMPMASREVPQPA</sequence>
<protein>
    <recommendedName>
        <fullName evidence="3">Transporting ATPase</fullName>
    </recommendedName>
</protein>
<keyword evidence="2" id="KW-1185">Reference proteome</keyword>
<accession>W1N460</accession>
<dbReference type="AlphaFoldDB" id="W1N460"/>
<dbReference type="PATRIC" id="fig|1178482.3.peg.3438"/>
<dbReference type="InterPro" id="IPR007411">
    <property type="entry name" value="EpmC"/>
</dbReference>
<evidence type="ECO:0008006" key="3">
    <source>
        <dbReference type="Google" id="ProtNLM"/>
    </source>
</evidence>
<evidence type="ECO:0000313" key="1">
    <source>
        <dbReference type="EMBL" id="ERL50337.1"/>
    </source>
</evidence>
<dbReference type="eggNOG" id="COG3101">
    <property type="taxonomic scope" value="Bacteria"/>
</dbReference>
<comment type="caution">
    <text evidence="1">The sequence shown here is derived from an EMBL/GenBank/DDBJ whole genome shotgun (WGS) entry which is preliminary data.</text>
</comment>
<reference evidence="1 2" key="1">
    <citation type="submission" date="2013-08" db="EMBL/GenBank/DDBJ databases">
        <title>draft genome of Halomonas huanghegensis, strain BJGMM-B45T.</title>
        <authorList>
            <person name="Miao C."/>
            <person name="Wan Y."/>
            <person name="Jin W."/>
        </authorList>
    </citation>
    <scope>NUCLEOTIDE SEQUENCE [LARGE SCALE GENOMIC DNA]</scope>
    <source>
        <strain evidence="1 2">BJGMM-B45</strain>
    </source>
</reference>